<dbReference type="RefSeq" id="WP_004321338.1">
    <property type="nucleotide sequence ID" value="NZ_ACVQ01000019.1"/>
</dbReference>
<proteinExistence type="predicted"/>
<sequence length="427" mass="49096">MRGNKAILKFILAALLVCFATAKDGFDENLYVIKALLAVENARHDEATELYEQLYEKTKNTDYLKEALRLAFFSKNVNFKSILALSQKVLKDDVDVLRIQGANLMSENKLDEAAKIMQELVKKEDISKNHVMLSAVYSMQNDNKAALGELERAYELDRSVENLLRIVDLLYNKMNDKKEAIRQLESSRRIDGCEVETCTALVDIYAQDSRYSDMIDVYEGLFEATKEKIYLEKALGVYVYQKNYDAAIKFLQKYSYNDDALIDLYAATGDFAKAYKKAQEAFDKSFNLEYQAKMAIYQYERDTDKQTKKIDKDSLKQVIANFEKSAVKLNNALYLNYYGYLLIDHDIDAKKGIDLVNKALELEPGSVFYLDSLAWGYYKLGECKKADEIMQQVLHDEEFVNSSEGKEHINAIKECLKKVKNDTRSDN</sequence>
<keyword evidence="1" id="KW-0732">Signal</keyword>
<keyword evidence="3" id="KW-1185">Reference proteome</keyword>
<name>C6RGJ4_9BACT</name>
<dbReference type="SUPFAM" id="SSF48452">
    <property type="entry name" value="TPR-like"/>
    <property type="match status" value="1"/>
</dbReference>
<dbReference type="eggNOG" id="COG0457">
    <property type="taxonomic scope" value="Bacteria"/>
</dbReference>
<evidence type="ECO:0000313" key="3">
    <source>
        <dbReference type="Proteomes" id="UP000003107"/>
    </source>
</evidence>
<accession>C6RGJ4</accession>
<comment type="caution">
    <text evidence="2">The sequence shown here is derived from an EMBL/GenBank/DDBJ whole genome shotgun (WGS) entry which is preliminary data.</text>
</comment>
<reference evidence="2 3" key="1">
    <citation type="submission" date="2009-07" db="EMBL/GenBank/DDBJ databases">
        <authorList>
            <person name="Madupu R."/>
            <person name="Sebastian Y."/>
            <person name="Durkin A.S."/>
            <person name="Torralba M."/>
            <person name="Methe B."/>
            <person name="Sutton G.G."/>
            <person name="Strausberg R.L."/>
            <person name="Nelson K.E."/>
        </authorList>
    </citation>
    <scope>NUCLEOTIDE SEQUENCE [LARGE SCALE GENOMIC DNA]</scope>
    <source>
        <strain evidence="2 3">RM3277</strain>
    </source>
</reference>
<protein>
    <submittedName>
        <fullName evidence="2">Tetratricopeptide repeat protein</fullName>
    </submittedName>
</protein>
<dbReference type="STRING" id="553219.CAMSH0001_0648"/>
<dbReference type="OrthoDB" id="9766710at2"/>
<dbReference type="AlphaFoldDB" id="C6RGJ4"/>
<evidence type="ECO:0000313" key="2">
    <source>
        <dbReference type="EMBL" id="EET79544.1"/>
    </source>
</evidence>
<dbReference type="InterPro" id="IPR011990">
    <property type="entry name" value="TPR-like_helical_dom_sf"/>
</dbReference>
<dbReference type="Gene3D" id="1.25.40.10">
    <property type="entry name" value="Tetratricopeptide repeat domain"/>
    <property type="match status" value="3"/>
</dbReference>
<gene>
    <name evidence="2" type="ORF">CAMSH0001_0648</name>
</gene>
<dbReference type="EMBL" id="ACVQ01000019">
    <property type="protein sequence ID" value="EET79544.1"/>
    <property type="molecule type" value="Genomic_DNA"/>
</dbReference>
<evidence type="ECO:0000256" key="1">
    <source>
        <dbReference type="SAM" id="SignalP"/>
    </source>
</evidence>
<feature type="signal peptide" evidence="1">
    <location>
        <begin position="1"/>
        <end position="22"/>
    </location>
</feature>
<dbReference type="GeneID" id="60990496"/>
<organism evidence="2 3">
    <name type="scientific">Campylobacter showae RM3277</name>
    <dbReference type="NCBI Taxonomy" id="553219"/>
    <lineage>
        <taxon>Bacteria</taxon>
        <taxon>Pseudomonadati</taxon>
        <taxon>Campylobacterota</taxon>
        <taxon>Epsilonproteobacteria</taxon>
        <taxon>Campylobacterales</taxon>
        <taxon>Campylobacteraceae</taxon>
        <taxon>Campylobacter</taxon>
    </lineage>
</organism>
<dbReference type="Proteomes" id="UP000003107">
    <property type="component" value="Unassembled WGS sequence"/>
</dbReference>
<feature type="chain" id="PRO_5002969005" evidence="1">
    <location>
        <begin position="23"/>
        <end position="427"/>
    </location>
</feature>